<gene>
    <name evidence="1" type="ORF">METZ01_LOCUS253151</name>
</gene>
<dbReference type="EMBL" id="UINC01068037">
    <property type="protein sequence ID" value="SVC00297.1"/>
    <property type="molecule type" value="Genomic_DNA"/>
</dbReference>
<dbReference type="GO" id="GO:0016987">
    <property type="term" value="F:sigma factor activity"/>
    <property type="evidence" value="ECO:0007669"/>
    <property type="project" value="InterPro"/>
</dbReference>
<proteinExistence type="predicted"/>
<protein>
    <submittedName>
        <fullName evidence="1">Uncharacterized protein</fullName>
    </submittedName>
</protein>
<dbReference type="GO" id="GO:0001216">
    <property type="term" value="F:DNA-binding transcription activator activity"/>
    <property type="evidence" value="ECO:0007669"/>
    <property type="project" value="InterPro"/>
</dbReference>
<organism evidence="1">
    <name type="scientific">marine metagenome</name>
    <dbReference type="NCBI Taxonomy" id="408172"/>
    <lineage>
        <taxon>unclassified sequences</taxon>
        <taxon>metagenomes</taxon>
        <taxon>ecological metagenomes</taxon>
    </lineage>
</organism>
<feature type="non-terminal residue" evidence="1">
    <location>
        <position position="34"/>
    </location>
</feature>
<evidence type="ECO:0000313" key="1">
    <source>
        <dbReference type="EMBL" id="SVC00297.1"/>
    </source>
</evidence>
<reference evidence="1" key="1">
    <citation type="submission" date="2018-05" db="EMBL/GenBank/DDBJ databases">
        <authorList>
            <person name="Lanie J.A."/>
            <person name="Ng W.-L."/>
            <person name="Kazmierczak K.M."/>
            <person name="Andrzejewski T.M."/>
            <person name="Davidsen T.M."/>
            <person name="Wayne K.J."/>
            <person name="Tettelin H."/>
            <person name="Glass J.I."/>
            <person name="Rusch D."/>
            <person name="Podicherti R."/>
            <person name="Tsui H.-C.T."/>
            <person name="Winkler M.E."/>
        </authorList>
    </citation>
    <scope>NUCLEOTIDE SEQUENCE</scope>
</reference>
<dbReference type="InterPro" id="IPR000394">
    <property type="entry name" value="RNA_pol_sigma_54"/>
</dbReference>
<sequence>MRQEMRINPRLYQSMELLYMPLLELQKHLETELE</sequence>
<dbReference type="AlphaFoldDB" id="A0A382IM52"/>
<dbReference type="Pfam" id="PF00309">
    <property type="entry name" value="Sigma54_AID"/>
    <property type="match status" value="1"/>
</dbReference>
<accession>A0A382IM52</accession>
<name>A0A382IM52_9ZZZZ</name>